<dbReference type="HOGENOM" id="CLU_959405_0_0_11"/>
<feature type="compositionally biased region" description="Basic and acidic residues" evidence="1">
    <location>
        <begin position="164"/>
        <end position="177"/>
    </location>
</feature>
<dbReference type="Proteomes" id="UP000002247">
    <property type="component" value="Chromosome"/>
</dbReference>
<accession>D6ZD52</accession>
<evidence type="ECO:0000256" key="1">
    <source>
        <dbReference type="SAM" id="MobiDB-lite"/>
    </source>
</evidence>
<organism evidence="2 3">
    <name type="scientific">Segniliparus rotundus (strain ATCC BAA-972 / CDC 1076 / CIP 108378 / DSM 44985 / JCM 13578)</name>
    <dbReference type="NCBI Taxonomy" id="640132"/>
    <lineage>
        <taxon>Bacteria</taxon>
        <taxon>Bacillati</taxon>
        <taxon>Actinomycetota</taxon>
        <taxon>Actinomycetes</taxon>
        <taxon>Mycobacteriales</taxon>
        <taxon>Segniliparaceae</taxon>
        <taxon>Segniliparus</taxon>
    </lineage>
</organism>
<proteinExistence type="predicted"/>
<keyword evidence="3" id="KW-1185">Reference proteome</keyword>
<protein>
    <submittedName>
        <fullName evidence="2">Uncharacterized protein</fullName>
    </submittedName>
</protein>
<name>D6ZD52_SEGRD</name>
<gene>
    <name evidence="2" type="ordered locus">Srot_2807</name>
</gene>
<dbReference type="KEGG" id="srt:Srot_2807"/>
<feature type="compositionally biased region" description="Basic and acidic residues" evidence="1">
    <location>
        <begin position="124"/>
        <end position="142"/>
    </location>
</feature>
<feature type="region of interest" description="Disordered" evidence="1">
    <location>
        <begin position="99"/>
        <end position="177"/>
    </location>
</feature>
<dbReference type="EMBL" id="CP001958">
    <property type="protein sequence ID" value="ADG99239.1"/>
    <property type="molecule type" value="Genomic_DNA"/>
</dbReference>
<evidence type="ECO:0000313" key="3">
    <source>
        <dbReference type="Proteomes" id="UP000002247"/>
    </source>
</evidence>
<dbReference type="AlphaFoldDB" id="D6ZD52"/>
<sequence length="290" mass="32216">MSLWFPLPVDVYEELGFAGVPAAAQNLFVRMVMATARHDGDRVLPKAAMRYVREGRESGSEKAHIRRLIGAGFVIETEDGKGWAFPTMDEAFSVFEAAQSRRDKARERRRRLRAAEAGEPQDGPDVRALDKTETRPDGDKTSHSRLGGGGPGEEPARSSNSQHNQRDAPESADEHRGIGFHPQAREDASREPQSIGAVISRFAPSKGGSEVAVPLPRDWQPEGDWAIMRRLYPDANLHAGLRAFHHKHDGRDDIRHSLHDWGKTWCQSVMDEMDRLGVEPAMSLEEALSG</sequence>
<evidence type="ECO:0000313" key="2">
    <source>
        <dbReference type="EMBL" id="ADG99239.1"/>
    </source>
</evidence>
<dbReference type="RefSeq" id="WP_013139688.1">
    <property type="nucleotide sequence ID" value="NC_014168.1"/>
</dbReference>
<reference evidence="2 3" key="1">
    <citation type="journal article" date="2010" name="Stand. Genomic Sci.">
        <title>Complete genome sequence of Segniliparus rotundus type strain (CDC 1076).</title>
        <authorList>
            <person name="Sikorski J."/>
            <person name="Lapidus A."/>
            <person name="Copeland A."/>
            <person name="Misra M."/>
            <person name="Glavina Del Rio T."/>
            <person name="Nolan M."/>
            <person name="Lucas S."/>
            <person name="Chen F."/>
            <person name="Tice H."/>
            <person name="Cheng J.F."/>
            <person name="Jando M."/>
            <person name="Schneider S."/>
            <person name="Bruce D."/>
            <person name="Goodwin L."/>
            <person name="Pitluck S."/>
            <person name="Liolios K."/>
            <person name="Mikhailova N."/>
            <person name="Pati A."/>
            <person name="Ivanova N."/>
            <person name="Mavromatis K."/>
            <person name="Chen A."/>
            <person name="Palaniappan K."/>
            <person name="Chertkov O."/>
            <person name="Land M."/>
            <person name="Hauser L."/>
            <person name="Chang Y.J."/>
            <person name="Jeffries C.D."/>
            <person name="Brettin T."/>
            <person name="Detter J.C."/>
            <person name="Han C."/>
            <person name="Rohde M."/>
            <person name="Goker M."/>
            <person name="Bristow J."/>
            <person name="Eisen J.A."/>
            <person name="Markowitz V."/>
            <person name="Hugenholtz P."/>
            <person name="Kyrpides N.C."/>
            <person name="Klenk H.P."/>
        </authorList>
    </citation>
    <scope>NUCLEOTIDE SEQUENCE [LARGE SCALE GENOMIC DNA]</scope>
    <source>
        <strain evidence="3">ATCC BAA-972 / CDC 1076 / CIP 108378 / DSM 44985 / JCM 13578</strain>
    </source>
</reference>